<comment type="caution">
    <text evidence="1">The sequence shown here is derived from an EMBL/GenBank/DDBJ whole genome shotgun (WGS) entry which is preliminary data.</text>
</comment>
<name>A0ABR4Q5I8_9CEST</name>
<gene>
    <name evidence="1" type="ORF">TcWFU_002331</name>
</gene>
<organism evidence="1 2">
    <name type="scientific">Taenia crassiceps</name>
    <dbReference type="NCBI Taxonomy" id="6207"/>
    <lineage>
        <taxon>Eukaryota</taxon>
        <taxon>Metazoa</taxon>
        <taxon>Spiralia</taxon>
        <taxon>Lophotrochozoa</taxon>
        <taxon>Platyhelminthes</taxon>
        <taxon>Cestoda</taxon>
        <taxon>Eucestoda</taxon>
        <taxon>Cyclophyllidea</taxon>
        <taxon>Taeniidae</taxon>
        <taxon>Taenia</taxon>
    </lineage>
</organism>
<evidence type="ECO:0000313" key="1">
    <source>
        <dbReference type="EMBL" id="KAL5104861.1"/>
    </source>
</evidence>
<sequence>MTRAETTVTQSSPSWRYARLHRLRFAYRLPGWRDSLNRESLAALTAFVPFPPMDPPVMQFFAMVIQPAKPTDVSGGHTHMPCGSPSWHFRECVDHLEADTTIDSVCQPQREMTCSEKTMSTTDFITLLGDDVTPKSAHVSSHHLCGSISE</sequence>
<keyword evidence="2" id="KW-1185">Reference proteome</keyword>
<reference evidence="1 2" key="1">
    <citation type="journal article" date="2022" name="Front. Cell. Infect. Microbiol.">
        <title>The Genomes of Two Strains of Taenia crassiceps the Animal Model for the Study of Human Cysticercosis.</title>
        <authorList>
            <person name="Bobes R.J."/>
            <person name="Estrada K."/>
            <person name="Rios-Valencia D.G."/>
            <person name="Calderon-Gallegos A."/>
            <person name="de la Torre P."/>
            <person name="Carrero J.C."/>
            <person name="Sanchez-Flores A."/>
            <person name="Laclette J.P."/>
        </authorList>
    </citation>
    <scope>NUCLEOTIDE SEQUENCE [LARGE SCALE GENOMIC DNA]</scope>
    <source>
        <strain evidence="1">WFUcys</strain>
    </source>
</reference>
<protein>
    <submittedName>
        <fullName evidence="1">Uncharacterized protein</fullName>
    </submittedName>
</protein>
<evidence type="ECO:0000313" key="2">
    <source>
        <dbReference type="Proteomes" id="UP001651158"/>
    </source>
</evidence>
<proteinExistence type="predicted"/>
<dbReference type="Proteomes" id="UP001651158">
    <property type="component" value="Unassembled WGS sequence"/>
</dbReference>
<dbReference type="EMBL" id="JAKROA010000010">
    <property type="protein sequence ID" value="KAL5104861.1"/>
    <property type="molecule type" value="Genomic_DNA"/>
</dbReference>
<accession>A0ABR4Q5I8</accession>